<gene>
    <name evidence="1" type="ORF">GLYMA_13G191500</name>
</gene>
<reference evidence="2" key="2">
    <citation type="submission" date="2018-02" db="UniProtKB">
        <authorList>
            <consortium name="EnsemblPlants"/>
        </authorList>
    </citation>
    <scope>IDENTIFICATION</scope>
    <source>
        <strain evidence="2">Williams 82</strain>
    </source>
</reference>
<dbReference type="EnsemblPlants" id="KRH20645">
    <property type="protein sequence ID" value="KRH20645"/>
    <property type="gene ID" value="GLYMA_13G191500"/>
</dbReference>
<reference evidence="1 2" key="1">
    <citation type="journal article" date="2010" name="Nature">
        <title>Genome sequence of the palaeopolyploid soybean.</title>
        <authorList>
            <person name="Schmutz J."/>
            <person name="Cannon S.B."/>
            <person name="Schlueter J."/>
            <person name="Ma J."/>
            <person name="Mitros T."/>
            <person name="Nelson W."/>
            <person name="Hyten D.L."/>
            <person name="Song Q."/>
            <person name="Thelen J.J."/>
            <person name="Cheng J."/>
            <person name="Xu D."/>
            <person name="Hellsten U."/>
            <person name="May G.D."/>
            <person name="Yu Y."/>
            <person name="Sakurai T."/>
            <person name="Umezawa T."/>
            <person name="Bhattacharyya M.K."/>
            <person name="Sandhu D."/>
            <person name="Valliyodan B."/>
            <person name="Lindquist E."/>
            <person name="Peto M."/>
            <person name="Grant D."/>
            <person name="Shu S."/>
            <person name="Goodstein D."/>
            <person name="Barry K."/>
            <person name="Futrell-Griggs M."/>
            <person name="Abernathy B."/>
            <person name="Du J."/>
            <person name="Tian Z."/>
            <person name="Zhu L."/>
            <person name="Gill N."/>
            <person name="Joshi T."/>
            <person name="Libault M."/>
            <person name="Sethuraman A."/>
            <person name="Zhang X.-C."/>
            <person name="Shinozaki K."/>
            <person name="Nguyen H.T."/>
            <person name="Wing R.A."/>
            <person name="Cregan P."/>
            <person name="Specht J."/>
            <person name="Grimwood J."/>
            <person name="Rokhsar D."/>
            <person name="Stacey G."/>
            <person name="Shoemaker R.C."/>
            <person name="Jackson S.A."/>
        </authorList>
    </citation>
    <scope>NUCLEOTIDE SEQUENCE</scope>
    <source>
        <strain evidence="2">cv. Williams 82</strain>
        <tissue evidence="1">Callus</tissue>
    </source>
</reference>
<dbReference type="InParanoid" id="A0A0R0H082"/>
<evidence type="ECO:0000313" key="2">
    <source>
        <dbReference type="EnsemblPlants" id="KRH20645"/>
    </source>
</evidence>
<dbReference type="Gramene" id="KRH20645">
    <property type="protein sequence ID" value="KRH20645"/>
    <property type="gene ID" value="GLYMA_13G191500"/>
</dbReference>
<name>A0A0R0H082_SOYBN</name>
<keyword evidence="3" id="KW-1185">Reference proteome</keyword>
<dbReference type="Proteomes" id="UP000008827">
    <property type="component" value="Chromosome 13"/>
</dbReference>
<sequence length="68" mass="7921">MGGLGLRIRLALVKKHFAETYLSVISCFCWASAYFLKRRKESQLFLYLSQIFTPFSSKSLNSFFVFNL</sequence>
<accession>A0A0R0H082</accession>
<protein>
    <submittedName>
        <fullName evidence="1 2">Uncharacterized protein</fullName>
    </submittedName>
</protein>
<reference evidence="1" key="3">
    <citation type="submission" date="2018-07" db="EMBL/GenBank/DDBJ databases">
        <title>WGS assembly of Glycine max.</title>
        <authorList>
            <person name="Schmutz J."/>
            <person name="Cannon S."/>
            <person name="Schlueter J."/>
            <person name="Ma J."/>
            <person name="Mitros T."/>
            <person name="Nelson W."/>
            <person name="Hyten D."/>
            <person name="Song Q."/>
            <person name="Thelen J."/>
            <person name="Cheng J."/>
            <person name="Xu D."/>
            <person name="Hellsten U."/>
            <person name="May G."/>
            <person name="Yu Y."/>
            <person name="Sakurai T."/>
            <person name="Umezawa T."/>
            <person name="Bhattacharyya M."/>
            <person name="Sandhu D."/>
            <person name="Valliyodan B."/>
            <person name="Lindquist E."/>
            <person name="Peto M."/>
            <person name="Grant D."/>
            <person name="Shu S."/>
            <person name="Goodstein D."/>
            <person name="Barry K."/>
            <person name="Futrell-Griggs M."/>
            <person name="Abernathy B."/>
            <person name="Du J."/>
            <person name="Tian Z."/>
            <person name="Zhu L."/>
            <person name="Gill N."/>
            <person name="Joshi T."/>
            <person name="Libault M."/>
            <person name="Sethuraman A."/>
            <person name="Zhang X."/>
            <person name="Shinozaki K."/>
            <person name="Nguyen H."/>
            <person name="Wing R."/>
            <person name="Cregan P."/>
            <person name="Specht J."/>
            <person name="Grimwood J."/>
            <person name="Rokhsar D."/>
            <person name="Stacey G."/>
            <person name="Shoemaker R."/>
            <person name="Jackson S."/>
        </authorList>
    </citation>
    <scope>NUCLEOTIDE SEQUENCE</scope>
    <source>
        <tissue evidence="1">Callus</tissue>
    </source>
</reference>
<dbReference type="AlphaFoldDB" id="A0A0R0H082"/>
<dbReference type="EMBL" id="CM000846">
    <property type="protein sequence ID" value="KRH20645.1"/>
    <property type="molecule type" value="Genomic_DNA"/>
</dbReference>
<proteinExistence type="predicted"/>
<evidence type="ECO:0000313" key="1">
    <source>
        <dbReference type="EMBL" id="KRH20645.1"/>
    </source>
</evidence>
<organism evidence="1">
    <name type="scientific">Glycine max</name>
    <name type="common">Soybean</name>
    <name type="synonym">Glycine hispida</name>
    <dbReference type="NCBI Taxonomy" id="3847"/>
    <lineage>
        <taxon>Eukaryota</taxon>
        <taxon>Viridiplantae</taxon>
        <taxon>Streptophyta</taxon>
        <taxon>Embryophyta</taxon>
        <taxon>Tracheophyta</taxon>
        <taxon>Spermatophyta</taxon>
        <taxon>Magnoliopsida</taxon>
        <taxon>eudicotyledons</taxon>
        <taxon>Gunneridae</taxon>
        <taxon>Pentapetalae</taxon>
        <taxon>rosids</taxon>
        <taxon>fabids</taxon>
        <taxon>Fabales</taxon>
        <taxon>Fabaceae</taxon>
        <taxon>Papilionoideae</taxon>
        <taxon>50 kb inversion clade</taxon>
        <taxon>NPAAA clade</taxon>
        <taxon>indigoferoid/millettioid clade</taxon>
        <taxon>Phaseoleae</taxon>
        <taxon>Glycine</taxon>
        <taxon>Glycine subgen. Soja</taxon>
    </lineage>
</organism>
<evidence type="ECO:0000313" key="3">
    <source>
        <dbReference type="Proteomes" id="UP000008827"/>
    </source>
</evidence>